<keyword evidence="3" id="KW-0560">Oxidoreductase</keyword>
<proteinExistence type="inferred from homology"/>
<dbReference type="SUPFAM" id="SSF54862">
    <property type="entry name" value="4Fe-4S ferredoxins"/>
    <property type="match status" value="1"/>
</dbReference>
<protein>
    <submittedName>
        <fullName evidence="7">Nitroreductase</fullName>
    </submittedName>
</protein>
<feature type="domain" description="4Fe-4S ferredoxin-type" evidence="6">
    <location>
        <begin position="34"/>
        <end position="62"/>
    </location>
</feature>
<dbReference type="Proteomes" id="UP000245412">
    <property type="component" value="Unassembled WGS sequence"/>
</dbReference>
<dbReference type="InterPro" id="IPR000415">
    <property type="entry name" value="Nitroreductase-like"/>
</dbReference>
<evidence type="ECO:0000313" key="8">
    <source>
        <dbReference type="Proteomes" id="UP000245412"/>
    </source>
</evidence>
<dbReference type="InterPro" id="IPR029479">
    <property type="entry name" value="Nitroreductase"/>
</dbReference>
<comment type="caution">
    <text evidence="7">The sequence shown here is derived from an EMBL/GenBank/DDBJ whole genome shotgun (WGS) entry which is preliminary data.</text>
</comment>
<keyword evidence="8" id="KW-1185">Reference proteome</keyword>
<dbReference type="EMBL" id="QGGY01000002">
    <property type="protein sequence ID" value="PWJ78186.1"/>
    <property type="molecule type" value="Genomic_DNA"/>
</dbReference>
<dbReference type="RefSeq" id="WP_109625117.1">
    <property type="nucleotide sequence ID" value="NZ_JANKBI010000005.1"/>
</dbReference>
<evidence type="ECO:0000256" key="1">
    <source>
        <dbReference type="ARBA" id="ARBA00007118"/>
    </source>
</evidence>
<keyword evidence="2" id="KW-0479">Metal-binding</keyword>
<dbReference type="InterPro" id="IPR017896">
    <property type="entry name" value="4Fe4S_Fe-S-bd"/>
</dbReference>
<dbReference type="Pfam" id="PF12838">
    <property type="entry name" value="Fer4_7"/>
    <property type="match status" value="1"/>
</dbReference>
<comment type="similarity">
    <text evidence="1">Belongs to the nitroreductase family.</text>
</comment>
<sequence length="257" mass="28827">MSNHVISISKDKCIGCSMCVKDCPANNIRIKNKTACIISNDCVMCGHCTAVCPKGAVTISGYEEQPAEKSREVRLNPDDVLDTIRFRRTVRQFIDKEIPDSVLQQILEAGRLTHTKKNMQDVSFFVLKKEKSNLEHLAVNLFRKLKPFVNLFSPMSRRVEITDSFFFFNAPEVIVIVSSSSINGALAAQNMEFAAEANGLGVLYSGFFTMAANSSRKIKKILDLPKGKKVITTLVLGYPKVKYHRSAQREKLNVKYL</sequence>
<dbReference type="Gene3D" id="3.30.70.20">
    <property type="match status" value="1"/>
</dbReference>
<evidence type="ECO:0000313" key="7">
    <source>
        <dbReference type="EMBL" id="PWJ78186.1"/>
    </source>
</evidence>
<dbReference type="AlphaFoldDB" id="A0AB73T8W8"/>
<keyword evidence="4" id="KW-0408">Iron</keyword>
<dbReference type="PROSITE" id="PS51379">
    <property type="entry name" value="4FE4S_FER_2"/>
    <property type="match status" value="2"/>
</dbReference>
<evidence type="ECO:0000256" key="5">
    <source>
        <dbReference type="ARBA" id="ARBA00023014"/>
    </source>
</evidence>
<evidence type="ECO:0000256" key="2">
    <source>
        <dbReference type="ARBA" id="ARBA00022723"/>
    </source>
</evidence>
<dbReference type="InterPro" id="IPR017900">
    <property type="entry name" value="4Fe4S_Fe_S_CS"/>
</dbReference>
<gene>
    <name evidence="7" type="ORF">C7383_102322</name>
</gene>
<evidence type="ECO:0000256" key="3">
    <source>
        <dbReference type="ARBA" id="ARBA00023002"/>
    </source>
</evidence>
<dbReference type="GO" id="GO:0051536">
    <property type="term" value="F:iron-sulfur cluster binding"/>
    <property type="evidence" value="ECO:0007669"/>
    <property type="project" value="UniProtKB-KW"/>
</dbReference>
<organism evidence="7 8">
    <name type="scientific">Murimonas intestini</name>
    <dbReference type="NCBI Taxonomy" id="1337051"/>
    <lineage>
        <taxon>Bacteria</taxon>
        <taxon>Bacillati</taxon>
        <taxon>Bacillota</taxon>
        <taxon>Clostridia</taxon>
        <taxon>Lachnospirales</taxon>
        <taxon>Lachnospiraceae</taxon>
        <taxon>Murimonas</taxon>
    </lineage>
</organism>
<dbReference type="GO" id="GO:0046872">
    <property type="term" value="F:metal ion binding"/>
    <property type="evidence" value="ECO:0007669"/>
    <property type="project" value="UniProtKB-KW"/>
</dbReference>
<name>A0AB73T8W8_9FIRM</name>
<evidence type="ECO:0000256" key="4">
    <source>
        <dbReference type="ARBA" id="ARBA00023004"/>
    </source>
</evidence>
<keyword evidence="5" id="KW-0411">Iron-sulfur</keyword>
<dbReference type="GO" id="GO:0016491">
    <property type="term" value="F:oxidoreductase activity"/>
    <property type="evidence" value="ECO:0007669"/>
    <property type="project" value="UniProtKB-KW"/>
</dbReference>
<dbReference type="SUPFAM" id="SSF55469">
    <property type="entry name" value="FMN-dependent nitroreductase-like"/>
    <property type="match status" value="1"/>
</dbReference>
<reference evidence="7 8" key="1">
    <citation type="submission" date="2018-05" db="EMBL/GenBank/DDBJ databases">
        <authorList>
            <person name="Goeker M."/>
            <person name="Huntemann M."/>
            <person name="Clum A."/>
            <person name="Pillay M."/>
            <person name="Palaniappan K."/>
            <person name="Varghese N."/>
            <person name="Mikhailova N."/>
            <person name="Stamatis D."/>
            <person name="Reddy T."/>
            <person name="Daum C."/>
            <person name="Shapiro N."/>
            <person name="Ivanova N."/>
            <person name="Kyrpides N."/>
            <person name="Woyke T."/>
        </authorList>
    </citation>
    <scope>NUCLEOTIDE SEQUENCE [LARGE SCALE GENOMIC DNA]</scope>
    <source>
        <strain evidence="7 8">DSM 26524</strain>
    </source>
</reference>
<dbReference type="Pfam" id="PF00881">
    <property type="entry name" value="Nitroreductase"/>
    <property type="match status" value="1"/>
</dbReference>
<dbReference type="Gene3D" id="3.40.109.10">
    <property type="entry name" value="NADH Oxidase"/>
    <property type="match status" value="1"/>
</dbReference>
<evidence type="ECO:0000259" key="6">
    <source>
        <dbReference type="PROSITE" id="PS51379"/>
    </source>
</evidence>
<feature type="domain" description="4Fe-4S ferredoxin-type" evidence="6">
    <location>
        <begin position="4"/>
        <end position="33"/>
    </location>
</feature>
<dbReference type="PANTHER" id="PTHR43673:SF10">
    <property type="entry name" value="NADH DEHYDROGENASE_NAD(P)H NITROREDUCTASE XCC3605-RELATED"/>
    <property type="match status" value="1"/>
</dbReference>
<dbReference type="PROSITE" id="PS00198">
    <property type="entry name" value="4FE4S_FER_1"/>
    <property type="match status" value="1"/>
</dbReference>
<accession>A0AB73T8W8</accession>
<dbReference type="PANTHER" id="PTHR43673">
    <property type="entry name" value="NAD(P)H NITROREDUCTASE YDGI-RELATED"/>
    <property type="match status" value="1"/>
</dbReference>